<dbReference type="Proteomes" id="UP001204621">
    <property type="component" value="Unassembled WGS sequence"/>
</dbReference>
<evidence type="ECO:0000313" key="4">
    <source>
        <dbReference type="Proteomes" id="UP001204621"/>
    </source>
</evidence>
<dbReference type="Pfam" id="PF06439">
    <property type="entry name" value="3keto-disac_hyd"/>
    <property type="match status" value="1"/>
</dbReference>
<comment type="caution">
    <text evidence="3">The sequence shown here is derived from an EMBL/GenBank/DDBJ whole genome shotgun (WGS) entry which is preliminary data.</text>
</comment>
<gene>
    <name evidence="3" type="ORF">NX778_03495</name>
</gene>
<dbReference type="Gene3D" id="2.60.120.560">
    <property type="entry name" value="Exo-inulinase, domain 1"/>
    <property type="match status" value="1"/>
</dbReference>
<evidence type="ECO:0000259" key="2">
    <source>
        <dbReference type="Pfam" id="PF06439"/>
    </source>
</evidence>
<feature type="signal peptide" evidence="1">
    <location>
        <begin position="1"/>
        <end position="23"/>
    </location>
</feature>
<dbReference type="EMBL" id="JANUGU010000001">
    <property type="protein sequence ID" value="MCS0657124.1"/>
    <property type="molecule type" value="Genomic_DNA"/>
</dbReference>
<evidence type="ECO:0000256" key="1">
    <source>
        <dbReference type="SAM" id="SignalP"/>
    </source>
</evidence>
<protein>
    <submittedName>
        <fullName evidence="3">DUF1080 domain-containing protein</fullName>
    </submittedName>
</protein>
<keyword evidence="1" id="KW-0732">Signal</keyword>
<evidence type="ECO:0000313" key="3">
    <source>
        <dbReference type="EMBL" id="MCS0657124.1"/>
    </source>
</evidence>
<accession>A0ABT2CTG1</accession>
<dbReference type="InterPro" id="IPR010496">
    <property type="entry name" value="AL/BT2_dom"/>
</dbReference>
<dbReference type="RefSeq" id="WP_258810282.1">
    <property type="nucleotide sequence ID" value="NZ_JANUGU010000001.1"/>
</dbReference>
<organism evidence="3 4">
    <name type="scientific">Massilia terrae</name>
    <dbReference type="NCBI Taxonomy" id="1811224"/>
    <lineage>
        <taxon>Bacteria</taxon>
        <taxon>Pseudomonadati</taxon>
        <taxon>Pseudomonadota</taxon>
        <taxon>Betaproteobacteria</taxon>
        <taxon>Burkholderiales</taxon>
        <taxon>Oxalobacteraceae</taxon>
        <taxon>Telluria group</taxon>
        <taxon>Massilia</taxon>
    </lineage>
</organism>
<feature type="domain" description="3-keto-alpha-glucoside-1,2-lyase/3-keto-2-hydroxy-glucal hydratase" evidence="2">
    <location>
        <begin position="142"/>
        <end position="310"/>
    </location>
</feature>
<name>A0ABT2CTG1_9BURK</name>
<reference evidence="3 4" key="1">
    <citation type="submission" date="2022-08" db="EMBL/GenBank/DDBJ databases">
        <title>Reclassification of Massilia species as members of the genera Telluria, Duganella, Pseudoduganella, Mokoshia gen. nov. and Zemynaea gen. nov. using orthogonal and non-orthogonal genome-based approaches.</title>
        <authorList>
            <person name="Bowman J.P."/>
        </authorList>
    </citation>
    <scope>NUCLEOTIDE SEQUENCE [LARGE SCALE GENOMIC DNA]</scope>
    <source>
        <strain evidence="3 4">JCM 31606</strain>
    </source>
</reference>
<proteinExistence type="predicted"/>
<feature type="chain" id="PRO_5046663327" evidence="1">
    <location>
        <begin position="24"/>
        <end position="316"/>
    </location>
</feature>
<keyword evidence="4" id="KW-1185">Reference proteome</keyword>
<sequence length="316" mass="34251">MGMTALRRMALAALCTAPLAVGAATPLQSFAGRWDVTLKTPQRAYSSWLEIRAEHGQPRVRMVGRWGHARWLPQASLSDGHLRFVSPKEEEGRTDGDMVFDGALDGGELRGTTTGPDGATWTWRATRAPALKAAYMPKWGTPVSLFDGRDARAWTPVDTAAKQWRVADGVLTSPGAGTDLRSVASFGDFKLHLEFNCVPGANSGVYLRGRYELQIENDREPEAANMRTAGIYGYLAPSPAAPRTPGVWQSYDITLVGRYVTVKLNGQTVIDRREIPGITGGALDSREGEDGPLVLQGSEDGQVSYRNIVITPAVKP</sequence>